<dbReference type="PANTHER" id="PTHR43300:SF7">
    <property type="entry name" value="UDP-N-ACETYLBACILLOSAMINE N-ACETYLTRANSFERASE"/>
    <property type="match status" value="1"/>
</dbReference>
<feature type="active site" description="Proton acceptor" evidence="4">
    <location>
        <position position="128"/>
    </location>
</feature>
<dbReference type="NCBIfam" id="TIGR03570">
    <property type="entry name" value="NeuD_NnaD"/>
    <property type="match status" value="1"/>
</dbReference>
<dbReference type="InterPro" id="IPR050179">
    <property type="entry name" value="Trans_hexapeptide_repeat"/>
</dbReference>
<dbReference type="PANTHER" id="PTHR43300">
    <property type="entry name" value="ACETYLTRANSFERASE"/>
    <property type="match status" value="1"/>
</dbReference>
<dbReference type="EMBL" id="FNWX01000027">
    <property type="protein sequence ID" value="SEH76223.1"/>
    <property type="molecule type" value="Genomic_DNA"/>
</dbReference>
<feature type="binding site" evidence="5">
    <location>
        <position position="64"/>
    </location>
    <ligand>
        <name>substrate</name>
    </ligand>
</feature>
<organism evidence="7 8">
    <name type="scientific">Epilithonimonas hominis</name>
    <dbReference type="NCBI Taxonomy" id="420404"/>
    <lineage>
        <taxon>Bacteria</taxon>
        <taxon>Pseudomonadati</taxon>
        <taxon>Bacteroidota</taxon>
        <taxon>Flavobacteriia</taxon>
        <taxon>Flavobacteriales</taxon>
        <taxon>Weeksellaceae</taxon>
        <taxon>Chryseobacterium group</taxon>
        <taxon>Epilithonimonas</taxon>
    </lineage>
</organism>
<dbReference type="Proteomes" id="UP000198555">
    <property type="component" value="Unassembled WGS sequence"/>
</dbReference>
<dbReference type="InterPro" id="IPR020019">
    <property type="entry name" value="AcTrfase_PglD-like"/>
</dbReference>
<dbReference type="Pfam" id="PF17836">
    <property type="entry name" value="PglD_N"/>
    <property type="match status" value="1"/>
</dbReference>
<protein>
    <submittedName>
        <fullName evidence="7">Acetyltransferase EpsM</fullName>
    </submittedName>
</protein>
<name>A0A1H6KQU0_9FLAO</name>
<keyword evidence="8" id="KW-1185">Reference proteome</keyword>
<dbReference type="SUPFAM" id="SSF51161">
    <property type="entry name" value="Trimeric LpxA-like enzymes"/>
    <property type="match status" value="1"/>
</dbReference>
<dbReference type="InterPro" id="IPR018357">
    <property type="entry name" value="Hexapep_transf_CS"/>
</dbReference>
<dbReference type="Gene3D" id="3.40.50.20">
    <property type="match status" value="1"/>
</dbReference>
<dbReference type="InterPro" id="IPR041561">
    <property type="entry name" value="PglD_N"/>
</dbReference>
<evidence type="ECO:0000256" key="4">
    <source>
        <dbReference type="PIRSR" id="PIRSR620019-1"/>
    </source>
</evidence>
<dbReference type="GO" id="GO:0016740">
    <property type="term" value="F:transferase activity"/>
    <property type="evidence" value="ECO:0007669"/>
    <property type="project" value="UniProtKB-KW"/>
</dbReference>
<evidence type="ECO:0000313" key="8">
    <source>
        <dbReference type="Proteomes" id="UP000198555"/>
    </source>
</evidence>
<keyword evidence="3" id="KW-0677">Repeat</keyword>
<dbReference type="CDD" id="cd03360">
    <property type="entry name" value="LbH_AT_putative"/>
    <property type="match status" value="1"/>
</dbReference>
<feature type="domain" description="PglD N-terminal" evidence="6">
    <location>
        <begin position="5"/>
        <end position="75"/>
    </location>
</feature>
<dbReference type="Gene3D" id="2.160.10.10">
    <property type="entry name" value="Hexapeptide repeat proteins"/>
    <property type="match status" value="1"/>
</dbReference>
<feature type="binding site" evidence="5">
    <location>
        <position position="137"/>
    </location>
    <ligand>
        <name>acetyl-CoA</name>
        <dbReference type="ChEBI" id="CHEBI:57288"/>
    </ligand>
</feature>
<comment type="similarity">
    <text evidence="1">Belongs to the transferase hexapeptide repeat family.</text>
</comment>
<dbReference type="PROSITE" id="PS00101">
    <property type="entry name" value="HEXAPEP_TRANSFERASES"/>
    <property type="match status" value="1"/>
</dbReference>
<reference evidence="8" key="1">
    <citation type="submission" date="2016-10" db="EMBL/GenBank/DDBJ databases">
        <authorList>
            <person name="Varghese N."/>
            <person name="Submissions S."/>
        </authorList>
    </citation>
    <scope>NUCLEOTIDE SEQUENCE [LARGE SCALE GENOMIC DNA]</scope>
    <source>
        <strain evidence="8">DSM 19326</strain>
    </source>
</reference>
<evidence type="ECO:0000313" key="7">
    <source>
        <dbReference type="EMBL" id="SEH76223.1"/>
    </source>
</evidence>
<evidence type="ECO:0000259" key="6">
    <source>
        <dbReference type="Pfam" id="PF17836"/>
    </source>
</evidence>
<dbReference type="InterPro" id="IPR011004">
    <property type="entry name" value="Trimer_LpxA-like_sf"/>
</dbReference>
<gene>
    <name evidence="7" type="ORF">SAMN05421793_12713</name>
</gene>
<feature type="binding site" evidence="5">
    <location>
        <position position="158"/>
    </location>
    <ligand>
        <name>acetyl-CoA</name>
        <dbReference type="ChEBI" id="CHEBI:57288"/>
    </ligand>
</feature>
<accession>A0A1H6KQU0</accession>
<keyword evidence="2 7" id="KW-0808">Transferase</keyword>
<dbReference type="RefSeq" id="WP_089770367.1">
    <property type="nucleotide sequence ID" value="NZ_FNWX01000027.1"/>
</dbReference>
<evidence type="ECO:0000256" key="5">
    <source>
        <dbReference type="PIRSR" id="PIRSR620019-2"/>
    </source>
</evidence>
<sequence>MSKDLYILGAGGHSKVVIEIAEDLGYKIISILDDNPSVENIFQYKVVHSSDNSTISENVFLAVGNNINRKKIASRFLAPELNLIHPSAVVSKRTTFGYGNAVMAGVVINSSVKIGNHCIINTSACIDHDCKIDDFVHISPNASLAGNVRVMEGAHVGIGATVKQDITIGQWSVVGAGAVVINDVPDNAVVVGNPARLLIKKK</sequence>
<dbReference type="STRING" id="420404.SAMN05421793_12713"/>
<evidence type="ECO:0000256" key="3">
    <source>
        <dbReference type="ARBA" id="ARBA00022737"/>
    </source>
</evidence>
<proteinExistence type="inferred from homology"/>
<evidence type="ECO:0000256" key="2">
    <source>
        <dbReference type="ARBA" id="ARBA00022679"/>
    </source>
</evidence>
<evidence type="ECO:0000256" key="1">
    <source>
        <dbReference type="ARBA" id="ARBA00007274"/>
    </source>
</evidence>
<dbReference type="AlphaFoldDB" id="A0A1H6KQU0"/>
<feature type="site" description="Increases basicity of active site His" evidence="4">
    <location>
        <position position="129"/>
    </location>
</feature>